<accession>A0A2P2N767</accession>
<organism evidence="1">
    <name type="scientific">Rhizophora mucronata</name>
    <name type="common">Asiatic mangrove</name>
    <dbReference type="NCBI Taxonomy" id="61149"/>
    <lineage>
        <taxon>Eukaryota</taxon>
        <taxon>Viridiplantae</taxon>
        <taxon>Streptophyta</taxon>
        <taxon>Embryophyta</taxon>
        <taxon>Tracheophyta</taxon>
        <taxon>Spermatophyta</taxon>
        <taxon>Magnoliopsida</taxon>
        <taxon>eudicotyledons</taxon>
        <taxon>Gunneridae</taxon>
        <taxon>Pentapetalae</taxon>
        <taxon>rosids</taxon>
        <taxon>fabids</taxon>
        <taxon>Malpighiales</taxon>
        <taxon>Rhizophoraceae</taxon>
        <taxon>Rhizophora</taxon>
    </lineage>
</organism>
<dbReference type="EMBL" id="GGEC01057819">
    <property type="protein sequence ID" value="MBX38303.1"/>
    <property type="molecule type" value="Transcribed_RNA"/>
</dbReference>
<proteinExistence type="predicted"/>
<evidence type="ECO:0000313" key="1">
    <source>
        <dbReference type="EMBL" id="MBX38303.1"/>
    </source>
</evidence>
<protein>
    <submittedName>
        <fullName evidence="1">Uncharacterized protein</fullName>
    </submittedName>
</protein>
<dbReference type="AlphaFoldDB" id="A0A2P2N767"/>
<name>A0A2P2N767_RHIMU</name>
<sequence>MMGVCRLEPTNNPRYLMPTRFQDLSA</sequence>
<reference evidence="1" key="1">
    <citation type="submission" date="2018-02" db="EMBL/GenBank/DDBJ databases">
        <title>Rhizophora mucronata_Transcriptome.</title>
        <authorList>
            <person name="Meera S.P."/>
            <person name="Sreeshan A."/>
            <person name="Augustine A."/>
        </authorList>
    </citation>
    <scope>NUCLEOTIDE SEQUENCE</scope>
    <source>
        <tissue evidence="1">Leaf</tissue>
    </source>
</reference>